<dbReference type="Proteomes" id="UP000322887">
    <property type="component" value="Chromosome"/>
</dbReference>
<gene>
    <name evidence="1" type="ORF">GmarT_04180</name>
</gene>
<sequence>MRAAANMAAGFLLVETVRQEIQDELFRGEIANSMITNILWIIR</sequence>
<keyword evidence="2" id="KW-1185">Reference proteome</keyword>
<evidence type="ECO:0000313" key="1">
    <source>
        <dbReference type="EMBL" id="QEG14582.1"/>
    </source>
</evidence>
<name>A0ABX5YFU2_9PLAN</name>
<proteinExistence type="predicted"/>
<organism evidence="1 2">
    <name type="scientific">Gimesia maris</name>
    <dbReference type="NCBI Taxonomy" id="122"/>
    <lineage>
        <taxon>Bacteria</taxon>
        <taxon>Pseudomonadati</taxon>
        <taxon>Planctomycetota</taxon>
        <taxon>Planctomycetia</taxon>
        <taxon>Planctomycetales</taxon>
        <taxon>Planctomycetaceae</taxon>
        <taxon>Gimesia</taxon>
    </lineage>
</organism>
<protein>
    <submittedName>
        <fullName evidence="1">Uncharacterized protein</fullName>
    </submittedName>
</protein>
<accession>A0ABX5YFU2</accession>
<reference evidence="1 2" key="1">
    <citation type="submission" date="2019-08" db="EMBL/GenBank/DDBJ databases">
        <title>Deep-cultivation of Planctomycetes and their phenomic and genomic characterization uncovers novel biology.</title>
        <authorList>
            <person name="Wiegand S."/>
            <person name="Jogler M."/>
            <person name="Boedeker C."/>
            <person name="Pinto D."/>
            <person name="Vollmers J."/>
            <person name="Rivas-Marin E."/>
            <person name="Kohn T."/>
            <person name="Peeters S.H."/>
            <person name="Heuer A."/>
            <person name="Rast P."/>
            <person name="Oberbeckmann S."/>
            <person name="Bunk B."/>
            <person name="Jeske O."/>
            <person name="Meyerdierks A."/>
            <person name="Storesund J.E."/>
            <person name="Kallscheuer N."/>
            <person name="Luecker S."/>
            <person name="Lage O.M."/>
            <person name="Pohl T."/>
            <person name="Merkel B.J."/>
            <person name="Hornburger P."/>
            <person name="Mueller R.-W."/>
            <person name="Bruemmer F."/>
            <person name="Labrenz M."/>
            <person name="Spormann A.M."/>
            <person name="Op den Camp H."/>
            <person name="Overmann J."/>
            <person name="Amann R."/>
            <person name="Jetten M.S.M."/>
            <person name="Mascher T."/>
            <person name="Medema M.H."/>
            <person name="Devos D.P."/>
            <person name="Kaster A.-K."/>
            <person name="Ovreas L."/>
            <person name="Rohde M."/>
            <person name="Galperin M.Y."/>
            <person name="Jogler C."/>
        </authorList>
    </citation>
    <scope>NUCLEOTIDE SEQUENCE [LARGE SCALE GENOMIC DNA]</scope>
    <source>
        <strain evidence="1 2">DSM 8797</strain>
    </source>
</reference>
<evidence type="ECO:0000313" key="2">
    <source>
        <dbReference type="Proteomes" id="UP000322887"/>
    </source>
</evidence>
<dbReference type="EMBL" id="CP042910">
    <property type="protein sequence ID" value="QEG14582.1"/>
    <property type="molecule type" value="Genomic_DNA"/>
</dbReference>